<protein>
    <submittedName>
        <fullName evidence="2">Uncharacterized protein</fullName>
    </submittedName>
</protein>
<name>A0AAW1Q4Q1_9CHLO</name>
<reference evidence="2 3" key="1">
    <citation type="journal article" date="2024" name="Nat. Commun.">
        <title>Phylogenomics reveals the evolutionary origins of lichenization in chlorophyte algae.</title>
        <authorList>
            <person name="Puginier C."/>
            <person name="Libourel C."/>
            <person name="Otte J."/>
            <person name="Skaloud P."/>
            <person name="Haon M."/>
            <person name="Grisel S."/>
            <person name="Petersen M."/>
            <person name="Berrin J.G."/>
            <person name="Delaux P.M."/>
            <person name="Dal Grande F."/>
            <person name="Keller J."/>
        </authorList>
    </citation>
    <scope>NUCLEOTIDE SEQUENCE [LARGE SCALE GENOMIC DNA]</scope>
    <source>
        <strain evidence="2 3">SAG 2145</strain>
    </source>
</reference>
<gene>
    <name evidence="2" type="ORF">WJX74_007410</name>
</gene>
<dbReference type="AlphaFoldDB" id="A0AAW1Q4Q1"/>
<dbReference type="Proteomes" id="UP001438707">
    <property type="component" value="Unassembled WGS sequence"/>
</dbReference>
<dbReference type="EMBL" id="JALJOS010000087">
    <property type="protein sequence ID" value="KAK9816212.1"/>
    <property type="molecule type" value="Genomic_DNA"/>
</dbReference>
<sequence length="180" mass="20108">MASGVLTRHAVRVLPTVRGIKYFPGLETRLPADSATVSPAAEATETPQHKAIAPSMSTRSFPQRFANVIPGTRAVNYFPDLPKPEAELKRGEVEPEDRTHDAYAHQPDVMGHSIAGPRSDYFPNHVHVPEGGRRFSLPEMPDVHRHSLMEPMGRNSIMDPSDRHNRRQGIRRSSIQDSMM</sequence>
<proteinExistence type="predicted"/>
<feature type="region of interest" description="Disordered" evidence="1">
    <location>
        <begin position="152"/>
        <end position="180"/>
    </location>
</feature>
<feature type="compositionally biased region" description="Polar residues" evidence="1">
    <location>
        <begin position="171"/>
        <end position="180"/>
    </location>
</feature>
<evidence type="ECO:0000313" key="2">
    <source>
        <dbReference type="EMBL" id="KAK9816212.1"/>
    </source>
</evidence>
<keyword evidence="3" id="KW-1185">Reference proteome</keyword>
<evidence type="ECO:0000256" key="1">
    <source>
        <dbReference type="SAM" id="MobiDB-lite"/>
    </source>
</evidence>
<accession>A0AAW1Q4Q1</accession>
<organism evidence="2 3">
    <name type="scientific">Apatococcus lobatus</name>
    <dbReference type="NCBI Taxonomy" id="904363"/>
    <lineage>
        <taxon>Eukaryota</taxon>
        <taxon>Viridiplantae</taxon>
        <taxon>Chlorophyta</taxon>
        <taxon>core chlorophytes</taxon>
        <taxon>Trebouxiophyceae</taxon>
        <taxon>Chlorellales</taxon>
        <taxon>Chlorellaceae</taxon>
        <taxon>Apatococcus</taxon>
    </lineage>
</organism>
<comment type="caution">
    <text evidence="2">The sequence shown here is derived from an EMBL/GenBank/DDBJ whole genome shotgun (WGS) entry which is preliminary data.</text>
</comment>
<evidence type="ECO:0000313" key="3">
    <source>
        <dbReference type="Proteomes" id="UP001438707"/>
    </source>
</evidence>